<gene>
    <name evidence="2" type="ORF">CA85_47500</name>
</gene>
<dbReference type="SUPFAM" id="SSF55008">
    <property type="entry name" value="HMA, heavy metal-associated domain"/>
    <property type="match status" value="1"/>
</dbReference>
<dbReference type="InterPro" id="IPR036163">
    <property type="entry name" value="HMA_dom_sf"/>
</dbReference>
<dbReference type="AlphaFoldDB" id="A0A5C5WZ88"/>
<keyword evidence="1" id="KW-0812">Transmembrane</keyword>
<evidence type="ECO:0000313" key="3">
    <source>
        <dbReference type="Proteomes" id="UP000318053"/>
    </source>
</evidence>
<feature type="transmembrane region" description="Helical" evidence="1">
    <location>
        <begin position="6"/>
        <end position="23"/>
    </location>
</feature>
<dbReference type="CDD" id="cd00371">
    <property type="entry name" value="HMA"/>
    <property type="match status" value="1"/>
</dbReference>
<sequence>MKTIVYAVAGIAALGIMIALIVAPNEAPETSTAPAAAATSVSASPAVLSEAGTLTLEVPGMHCQFACYPRVKETLEGASGVSEVTLADQPDPDTLTVKKVVVKYDAGFDVDKALASLKLEGFNDATRIQ</sequence>
<name>A0A5C5WZ88_9BACT</name>
<proteinExistence type="predicted"/>
<keyword evidence="1" id="KW-1133">Transmembrane helix</keyword>
<comment type="caution">
    <text evidence="2">The sequence shown here is derived from an EMBL/GenBank/DDBJ whole genome shotgun (WGS) entry which is preliminary data.</text>
</comment>
<keyword evidence="3" id="KW-1185">Reference proteome</keyword>
<dbReference type="RefSeq" id="WP_146393551.1">
    <property type="nucleotide sequence ID" value="NZ_SJPK01000020.1"/>
</dbReference>
<dbReference type="EMBL" id="SJPK01000020">
    <property type="protein sequence ID" value="TWT55938.1"/>
    <property type="molecule type" value="Genomic_DNA"/>
</dbReference>
<dbReference type="Gene3D" id="3.30.70.100">
    <property type="match status" value="1"/>
</dbReference>
<protein>
    <recommendedName>
        <fullName evidence="4">Heavy-metal-associated domain protein</fullName>
    </recommendedName>
</protein>
<evidence type="ECO:0000313" key="2">
    <source>
        <dbReference type="EMBL" id="TWT55938.1"/>
    </source>
</evidence>
<dbReference type="InterPro" id="IPR006121">
    <property type="entry name" value="HMA_dom"/>
</dbReference>
<dbReference type="GO" id="GO:0046872">
    <property type="term" value="F:metal ion binding"/>
    <property type="evidence" value="ECO:0007669"/>
    <property type="project" value="InterPro"/>
</dbReference>
<organism evidence="2 3">
    <name type="scientific">Allorhodopirellula solitaria</name>
    <dbReference type="NCBI Taxonomy" id="2527987"/>
    <lineage>
        <taxon>Bacteria</taxon>
        <taxon>Pseudomonadati</taxon>
        <taxon>Planctomycetota</taxon>
        <taxon>Planctomycetia</taxon>
        <taxon>Pirellulales</taxon>
        <taxon>Pirellulaceae</taxon>
        <taxon>Allorhodopirellula</taxon>
    </lineage>
</organism>
<dbReference type="OrthoDB" id="291224at2"/>
<reference evidence="2 3" key="1">
    <citation type="submission" date="2019-02" db="EMBL/GenBank/DDBJ databases">
        <title>Deep-cultivation of Planctomycetes and their phenomic and genomic characterization uncovers novel biology.</title>
        <authorList>
            <person name="Wiegand S."/>
            <person name="Jogler M."/>
            <person name="Boedeker C."/>
            <person name="Pinto D."/>
            <person name="Vollmers J."/>
            <person name="Rivas-Marin E."/>
            <person name="Kohn T."/>
            <person name="Peeters S.H."/>
            <person name="Heuer A."/>
            <person name="Rast P."/>
            <person name="Oberbeckmann S."/>
            <person name="Bunk B."/>
            <person name="Jeske O."/>
            <person name="Meyerdierks A."/>
            <person name="Storesund J.E."/>
            <person name="Kallscheuer N."/>
            <person name="Luecker S."/>
            <person name="Lage O.M."/>
            <person name="Pohl T."/>
            <person name="Merkel B.J."/>
            <person name="Hornburger P."/>
            <person name="Mueller R.-W."/>
            <person name="Bruemmer F."/>
            <person name="Labrenz M."/>
            <person name="Spormann A.M."/>
            <person name="Op Den Camp H."/>
            <person name="Overmann J."/>
            <person name="Amann R."/>
            <person name="Jetten M.S.M."/>
            <person name="Mascher T."/>
            <person name="Medema M.H."/>
            <person name="Devos D.P."/>
            <person name="Kaster A.-K."/>
            <person name="Ovreas L."/>
            <person name="Rohde M."/>
            <person name="Galperin M.Y."/>
            <person name="Jogler C."/>
        </authorList>
    </citation>
    <scope>NUCLEOTIDE SEQUENCE [LARGE SCALE GENOMIC DNA]</scope>
    <source>
        <strain evidence="2 3">CA85</strain>
    </source>
</reference>
<dbReference type="Proteomes" id="UP000318053">
    <property type="component" value="Unassembled WGS sequence"/>
</dbReference>
<evidence type="ECO:0000256" key="1">
    <source>
        <dbReference type="SAM" id="Phobius"/>
    </source>
</evidence>
<accession>A0A5C5WZ88</accession>
<keyword evidence="1" id="KW-0472">Membrane</keyword>
<evidence type="ECO:0008006" key="4">
    <source>
        <dbReference type="Google" id="ProtNLM"/>
    </source>
</evidence>